<reference evidence="1" key="1">
    <citation type="submission" date="2018-05" db="EMBL/GenBank/DDBJ databases">
        <authorList>
            <person name="Lanie J.A."/>
            <person name="Ng W.-L."/>
            <person name="Kazmierczak K.M."/>
            <person name="Andrzejewski T.M."/>
            <person name="Davidsen T.M."/>
            <person name="Wayne K.J."/>
            <person name="Tettelin H."/>
            <person name="Glass J.I."/>
            <person name="Rusch D."/>
            <person name="Podicherti R."/>
            <person name="Tsui H.-C.T."/>
            <person name="Winkler M.E."/>
        </authorList>
    </citation>
    <scope>NUCLEOTIDE SEQUENCE</scope>
</reference>
<accession>A0A382BD64</accession>
<sequence>MGDVVKVDFDGSNSFRREMDDIIKDLVTCLTRHYGEYAGNLMAKSFIISMDMIAERLTKQLKNN</sequence>
<name>A0A382BD64_9ZZZZ</name>
<organism evidence="1">
    <name type="scientific">marine metagenome</name>
    <dbReference type="NCBI Taxonomy" id="408172"/>
    <lineage>
        <taxon>unclassified sequences</taxon>
        <taxon>metagenomes</taxon>
        <taxon>ecological metagenomes</taxon>
    </lineage>
</organism>
<dbReference type="EMBL" id="UINC01029082">
    <property type="protein sequence ID" value="SVB11212.1"/>
    <property type="molecule type" value="Genomic_DNA"/>
</dbReference>
<evidence type="ECO:0000313" key="1">
    <source>
        <dbReference type="EMBL" id="SVB11212.1"/>
    </source>
</evidence>
<proteinExistence type="predicted"/>
<dbReference type="AlphaFoldDB" id="A0A382BD64"/>
<protein>
    <submittedName>
        <fullName evidence="1">Uncharacterized protein</fullName>
    </submittedName>
</protein>
<gene>
    <name evidence="1" type="ORF">METZ01_LOCUS164066</name>
</gene>